<dbReference type="CDD" id="cd23507">
    <property type="entry name" value="hydrophobin_I"/>
    <property type="match status" value="1"/>
</dbReference>
<keyword evidence="6 8" id="KW-1015">Disulfide bond</keyword>
<keyword evidence="4 8" id="KW-0964">Secreted</keyword>
<dbReference type="PROSITE" id="PS00956">
    <property type="entry name" value="HYDROPHOBIN"/>
    <property type="match status" value="1"/>
</dbReference>
<dbReference type="GO" id="GO:0005199">
    <property type="term" value="F:structural constituent of cell wall"/>
    <property type="evidence" value="ECO:0007669"/>
    <property type="project" value="InterPro"/>
</dbReference>
<dbReference type="Pfam" id="PF01185">
    <property type="entry name" value="Hydrophobin"/>
    <property type="match status" value="1"/>
</dbReference>
<evidence type="ECO:0000256" key="3">
    <source>
        <dbReference type="ARBA" id="ARBA00022512"/>
    </source>
</evidence>
<gene>
    <name evidence="9" type="ORF">B0H16DRAFT_1526854</name>
</gene>
<keyword evidence="3 8" id="KW-0134">Cell wall</keyword>
<dbReference type="SMART" id="SM00075">
    <property type="entry name" value="HYDRO"/>
    <property type="match status" value="1"/>
</dbReference>
<keyword evidence="5 8" id="KW-0732">Signal</keyword>
<name>A0AAD7NKM6_9AGAR</name>
<dbReference type="InterPro" id="IPR019778">
    <property type="entry name" value="Class_I_Hydrophobin_CS"/>
</dbReference>
<dbReference type="EMBL" id="JARKIB010000028">
    <property type="protein sequence ID" value="KAJ7764377.1"/>
    <property type="molecule type" value="Genomic_DNA"/>
</dbReference>
<evidence type="ECO:0000313" key="9">
    <source>
        <dbReference type="EMBL" id="KAJ7764377.1"/>
    </source>
</evidence>
<comment type="subunit">
    <text evidence="7">Self-assembles to form functional amyloid fibrils called rodlets. Self-assembly into fibrillar rodlets occurs spontaneously at hydrophobic:hydrophilic interfaces and the rodlets further associate laterally to form amphipathic monolayers.</text>
</comment>
<comment type="caution">
    <text evidence="9">The sequence shown here is derived from an EMBL/GenBank/DDBJ whole genome shotgun (WGS) entry which is preliminary data.</text>
</comment>
<dbReference type="Proteomes" id="UP001215598">
    <property type="component" value="Unassembled WGS sequence"/>
</dbReference>
<feature type="signal peptide" evidence="8">
    <location>
        <begin position="1"/>
        <end position="31"/>
    </location>
</feature>
<evidence type="ECO:0000256" key="4">
    <source>
        <dbReference type="ARBA" id="ARBA00022525"/>
    </source>
</evidence>
<evidence type="ECO:0000256" key="6">
    <source>
        <dbReference type="ARBA" id="ARBA00023157"/>
    </source>
</evidence>
<comment type="similarity">
    <text evidence="2 8">Belongs to the fungal hydrophobin family.</text>
</comment>
<protein>
    <recommendedName>
        <fullName evidence="8">Hydrophobin</fullName>
    </recommendedName>
</protein>
<evidence type="ECO:0000256" key="5">
    <source>
        <dbReference type="ARBA" id="ARBA00022729"/>
    </source>
</evidence>
<evidence type="ECO:0000256" key="8">
    <source>
        <dbReference type="RuleBase" id="RU365009"/>
    </source>
</evidence>
<evidence type="ECO:0000256" key="2">
    <source>
        <dbReference type="ARBA" id="ARBA00010446"/>
    </source>
</evidence>
<keyword evidence="10" id="KW-1185">Reference proteome</keyword>
<accession>A0AAD7NKM6</accession>
<reference evidence="9" key="1">
    <citation type="submission" date="2023-03" db="EMBL/GenBank/DDBJ databases">
        <title>Massive genome expansion in bonnet fungi (Mycena s.s.) driven by repeated elements and novel gene families across ecological guilds.</title>
        <authorList>
            <consortium name="Lawrence Berkeley National Laboratory"/>
            <person name="Harder C.B."/>
            <person name="Miyauchi S."/>
            <person name="Viragh M."/>
            <person name="Kuo A."/>
            <person name="Thoen E."/>
            <person name="Andreopoulos B."/>
            <person name="Lu D."/>
            <person name="Skrede I."/>
            <person name="Drula E."/>
            <person name="Henrissat B."/>
            <person name="Morin E."/>
            <person name="Kohler A."/>
            <person name="Barry K."/>
            <person name="LaButti K."/>
            <person name="Morin E."/>
            <person name="Salamov A."/>
            <person name="Lipzen A."/>
            <person name="Mereny Z."/>
            <person name="Hegedus B."/>
            <person name="Baldrian P."/>
            <person name="Stursova M."/>
            <person name="Weitz H."/>
            <person name="Taylor A."/>
            <person name="Grigoriev I.V."/>
            <person name="Nagy L.G."/>
            <person name="Martin F."/>
            <person name="Kauserud H."/>
        </authorList>
    </citation>
    <scope>NUCLEOTIDE SEQUENCE</scope>
    <source>
        <strain evidence="9">CBHHK182m</strain>
    </source>
</reference>
<dbReference type="GO" id="GO:0009277">
    <property type="term" value="C:fungal-type cell wall"/>
    <property type="evidence" value="ECO:0007669"/>
    <property type="project" value="InterPro"/>
</dbReference>
<organism evidence="9 10">
    <name type="scientific">Mycena metata</name>
    <dbReference type="NCBI Taxonomy" id="1033252"/>
    <lineage>
        <taxon>Eukaryota</taxon>
        <taxon>Fungi</taxon>
        <taxon>Dikarya</taxon>
        <taxon>Basidiomycota</taxon>
        <taxon>Agaricomycotina</taxon>
        <taxon>Agaricomycetes</taxon>
        <taxon>Agaricomycetidae</taxon>
        <taxon>Agaricales</taxon>
        <taxon>Marasmiineae</taxon>
        <taxon>Mycenaceae</taxon>
        <taxon>Mycena</taxon>
    </lineage>
</organism>
<evidence type="ECO:0000256" key="1">
    <source>
        <dbReference type="ARBA" id="ARBA00004191"/>
    </source>
</evidence>
<sequence length="101" mass="10190">MPALVPQKSIKMFRLSLSFVLASLLAGSVLATPHSIRDCSTLCCNQVGDASDPAIAQFLGLLGVVASGTVGLQCSPLGSSCSGQVACCTNLNFNGLIATGC</sequence>
<dbReference type="AlphaFoldDB" id="A0AAD7NKM6"/>
<evidence type="ECO:0000313" key="10">
    <source>
        <dbReference type="Proteomes" id="UP001215598"/>
    </source>
</evidence>
<proteinExistence type="inferred from homology"/>
<dbReference type="InterPro" id="IPR001338">
    <property type="entry name" value="Class_I_Hydrophobin"/>
</dbReference>
<comment type="subcellular location">
    <subcellularLocation>
        <location evidence="1 8">Secreted</location>
        <location evidence="1 8">Cell wall</location>
    </subcellularLocation>
</comment>
<feature type="chain" id="PRO_5041777648" description="Hydrophobin" evidence="8">
    <location>
        <begin position="32"/>
        <end position="101"/>
    </location>
</feature>
<evidence type="ECO:0000256" key="7">
    <source>
        <dbReference type="ARBA" id="ARBA00093546"/>
    </source>
</evidence>